<evidence type="ECO:0000256" key="2">
    <source>
        <dbReference type="ARBA" id="ARBA00023242"/>
    </source>
</evidence>
<dbReference type="GO" id="GO:0005634">
    <property type="term" value="C:nucleus"/>
    <property type="evidence" value="ECO:0007669"/>
    <property type="project" value="UniProtKB-SubCell"/>
</dbReference>
<comment type="caution">
    <text evidence="4">The sequence shown here is derived from an EMBL/GenBank/DDBJ whole genome shotgun (WGS) entry which is preliminary data.</text>
</comment>
<sequence length="160" mass="17808">MLSVCGFRILIDCPLDLSALAAFAPKPPGFSAVQDEEDFGHLVDESDGCESGNEEREDTENPMNAKALIRSEPWYKTVASLHLWNLSFIDVVLISSPAGMLRLPFLTRAKGFSAKLYGSEDFTSPYWMKWEELESLPPAMKEIVLGTDGIEIGGWMPLYM</sequence>
<keyword evidence="5" id="KW-1185">Reference proteome</keyword>
<protein>
    <submittedName>
        <fullName evidence="4">Uncharacterized protein</fullName>
    </submittedName>
</protein>
<comment type="subcellular location">
    <subcellularLocation>
        <location evidence="1">Nucleus</location>
    </subcellularLocation>
</comment>
<dbReference type="PANTHER" id="PTHR46094:SF1">
    <property type="entry name" value="INTEGRATOR COMPLEX SUBUNIT 9"/>
    <property type="match status" value="1"/>
</dbReference>
<feature type="region of interest" description="Disordered" evidence="3">
    <location>
        <begin position="43"/>
        <end position="62"/>
    </location>
</feature>
<dbReference type="PANTHER" id="PTHR46094">
    <property type="entry name" value="INTEGRATOR COMPLEX SUBUNIT 9"/>
    <property type="match status" value="1"/>
</dbReference>
<dbReference type="Proteomes" id="UP001634007">
    <property type="component" value="Unassembled WGS sequence"/>
</dbReference>
<name>A0ABD3JS49_EUCGL</name>
<dbReference type="InterPro" id="IPR027074">
    <property type="entry name" value="Integrator_9su"/>
</dbReference>
<organism evidence="4 5">
    <name type="scientific">Eucalyptus globulus</name>
    <name type="common">Tasmanian blue gum</name>
    <dbReference type="NCBI Taxonomy" id="34317"/>
    <lineage>
        <taxon>Eukaryota</taxon>
        <taxon>Viridiplantae</taxon>
        <taxon>Streptophyta</taxon>
        <taxon>Embryophyta</taxon>
        <taxon>Tracheophyta</taxon>
        <taxon>Spermatophyta</taxon>
        <taxon>Magnoliopsida</taxon>
        <taxon>eudicotyledons</taxon>
        <taxon>Gunneridae</taxon>
        <taxon>Pentapetalae</taxon>
        <taxon>rosids</taxon>
        <taxon>malvids</taxon>
        <taxon>Myrtales</taxon>
        <taxon>Myrtaceae</taxon>
        <taxon>Myrtoideae</taxon>
        <taxon>Eucalypteae</taxon>
        <taxon>Eucalyptus</taxon>
    </lineage>
</organism>
<dbReference type="InterPro" id="IPR036866">
    <property type="entry name" value="RibonucZ/Hydroxyglut_hydro"/>
</dbReference>
<evidence type="ECO:0000313" key="4">
    <source>
        <dbReference type="EMBL" id="KAL3729069.1"/>
    </source>
</evidence>
<evidence type="ECO:0000256" key="1">
    <source>
        <dbReference type="ARBA" id="ARBA00004123"/>
    </source>
</evidence>
<accession>A0ABD3JS49</accession>
<gene>
    <name evidence="4" type="ORF">ACJRO7_033640</name>
</gene>
<keyword evidence="2" id="KW-0539">Nucleus</keyword>
<dbReference type="SUPFAM" id="SSF56281">
    <property type="entry name" value="Metallo-hydrolase/oxidoreductase"/>
    <property type="match status" value="1"/>
</dbReference>
<evidence type="ECO:0000313" key="5">
    <source>
        <dbReference type="Proteomes" id="UP001634007"/>
    </source>
</evidence>
<evidence type="ECO:0000256" key="3">
    <source>
        <dbReference type="SAM" id="MobiDB-lite"/>
    </source>
</evidence>
<proteinExistence type="predicted"/>
<reference evidence="4 5" key="1">
    <citation type="submission" date="2024-11" db="EMBL/GenBank/DDBJ databases">
        <title>Chromosome-level genome assembly of Eucalyptus globulus Labill. provides insights into its genome evolution.</title>
        <authorList>
            <person name="Li X."/>
        </authorList>
    </citation>
    <scope>NUCLEOTIDE SEQUENCE [LARGE SCALE GENOMIC DNA]</scope>
    <source>
        <strain evidence="4">CL2024</strain>
        <tissue evidence="4">Fresh tender leaves</tissue>
    </source>
</reference>
<dbReference type="AlphaFoldDB" id="A0ABD3JS49"/>
<dbReference type="EMBL" id="JBJKBG010000008">
    <property type="protein sequence ID" value="KAL3729069.1"/>
    <property type="molecule type" value="Genomic_DNA"/>
</dbReference>